<reference evidence="1 2" key="1">
    <citation type="submission" date="2013-03" db="EMBL/GenBank/DDBJ databases">
        <authorList>
            <person name="Warren W."/>
            <person name="Wilson R.K."/>
        </authorList>
    </citation>
    <scope>NUCLEOTIDE SEQUENCE</scope>
</reference>
<name>A0A7N9CK96_MACFA</name>
<reference evidence="1" key="3">
    <citation type="submission" date="2025-09" db="UniProtKB">
        <authorList>
            <consortium name="Ensembl"/>
        </authorList>
    </citation>
    <scope>IDENTIFICATION</scope>
</reference>
<dbReference type="Ensembl" id="ENSMFAT00000091612.1">
    <property type="protein sequence ID" value="ENSMFAP00000050306.1"/>
    <property type="gene ID" value="ENSMFAG00000054762.1"/>
</dbReference>
<reference evidence="1" key="2">
    <citation type="submission" date="2025-08" db="UniProtKB">
        <authorList>
            <consortium name="Ensembl"/>
        </authorList>
    </citation>
    <scope>IDENTIFICATION</scope>
</reference>
<dbReference type="PRINTS" id="PR02045">
    <property type="entry name" value="F138DOMAIN"/>
</dbReference>
<dbReference type="AlphaFoldDB" id="A0A7N9CK96"/>
<keyword evidence="2" id="KW-1185">Reference proteome</keyword>
<evidence type="ECO:0000313" key="1">
    <source>
        <dbReference type="Ensembl" id="ENSMFAP00000050306.1"/>
    </source>
</evidence>
<evidence type="ECO:0000313" key="2">
    <source>
        <dbReference type="Proteomes" id="UP000233100"/>
    </source>
</evidence>
<protein>
    <submittedName>
        <fullName evidence="1">Uncharacterized protein</fullName>
    </submittedName>
</protein>
<dbReference type="PANTHER" id="PTHR12138:SF162">
    <property type="entry name" value="CHROMOSOME UNDETERMINED SCAFFOLD_275, WHOLE GENOME SHOTGUN SEQUENCE"/>
    <property type="match status" value="1"/>
</dbReference>
<dbReference type="GeneTree" id="ENSGT01120000271815"/>
<proteinExistence type="predicted"/>
<accession>A0A7N9CK96</accession>
<sequence>MHISFVCFIFETGSHSVTRLECSGEILTHCNLRFPGSSNSLTSVYRCTRHQAWLIFVFSWRHGFAMLPRMGLKLLSSSDPPTLASQSAGITGMSHCTQPLLHISF</sequence>
<dbReference type="Proteomes" id="UP000233100">
    <property type="component" value="Chromosome 13"/>
</dbReference>
<organism evidence="1 2">
    <name type="scientific">Macaca fascicularis</name>
    <name type="common">Crab-eating macaque</name>
    <name type="synonym">Cynomolgus monkey</name>
    <dbReference type="NCBI Taxonomy" id="9541"/>
    <lineage>
        <taxon>Eukaryota</taxon>
        <taxon>Metazoa</taxon>
        <taxon>Chordata</taxon>
        <taxon>Craniata</taxon>
        <taxon>Vertebrata</taxon>
        <taxon>Euteleostomi</taxon>
        <taxon>Mammalia</taxon>
        <taxon>Eutheria</taxon>
        <taxon>Euarchontoglires</taxon>
        <taxon>Primates</taxon>
        <taxon>Haplorrhini</taxon>
        <taxon>Catarrhini</taxon>
        <taxon>Cercopithecidae</taxon>
        <taxon>Cercopithecinae</taxon>
        <taxon>Macaca</taxon>
    </lineage>
</organism>
<dbReference type="PANTHER" id="PTHR12138">
    <property type="entry name" value="PRIMATE-EXPANDED PROTEIN FAMILY"/>
    <property type="match status" value="1"/>
</dbReference>